<comment type="caution">
    <text evidence="3">Lacks conserved residue(s) required for the propagation of feature annotation.</text>
</comment>
<proteinExistence type="predicted"/>
<feature type="compositionally biased region" description="Polar residues" evidence="5">
    <location>
        <begin position="611"/>
        <end position="642"/>
    </location>
</feature>
<dbReference type="SUPFAM" id="SSF57424">
    <property type="entry name" value="LDL receptor-like module"/>
    <property type="match status" value="1"/>
</dbReference>
<dbReference type="Gene3D" id="4.10.400.10">
    <property type="entry name" value="Low-density Lipoprotein Receptor"/>
    <property type="match status" value="1"/>
</dbReference>
<evidence type="ECO:0000313" key="9">
    <source>
        <dbReference type="EMBL" id="CAH0597127.1"/>
    </source>
</evidence>
<dbReference type="InterPro" id="IPR023415">
    <property type="entry name" value="LDLR_class-A_CS"/>
</dbReference>
<dbReference type="PANTHER" id="PTHR24251">
    <property type="entry name" value="OVOCHYMASE-RELATED"/>
    <property type="match status" value="1"/>
</dbReference>
<keyword evidence="2 3" id="KW-1015">Disulfide bond</keyword>
<accession>A0A9P0BTX4</accession>
<dbReference type="FunFam" id="2.60.120.290:FF:000005">
    <property type="entry name" value="Procollagen C-endopeptidase enhancer 1"/>
    <property type="match status" value="1"/>
</dbReference>
<feature type="compositionally biased region" description="Basic and acidic residues" evidence="5">
    <location>
        <begin position="493"/>
        <end position="518"/>
    </location>
</feature>
<evidence type="ECO:0000256" key="1">
    <source>
        <dbReference type="ARBA" id="ARBA00022737"/>
    </source>
</evidence>
<keyword evidence="6" id="KW-0812">Transmembrane</keyword>
<feature type="region of interest" description="Disordered" evidence="5">
    <location>
        <begin position="493"/>
        <end position="539"/>
    </location>
</feature>
<feature type="compositionally biased region" description="Polar residues" evidence="5">
    <location>
        <begin position="522"/>
        <end position="532"/>
    </location>
</feature>
<feature type="transmembrane region" description="Helical" evidence="6">
    <location>
        <begin position="437"/>
        <end position="457"/>
    </location>
</feature>
<sequence>MTSPALFVLFLALVCSIFGLASEQTADHDSKRTKMSKMAVPDYGPNEHSHWINKINRKYINYNENLDELKPKKKYDEIYEGNEIQMKNLDIHRANVQKMKREMRNFDESDLEVRSRVKREENDPRCESFEFDANDKFITHPHPRNGGSNYYYNNSNCVTKITASSNNMVIELTFVDVFRIEYHPECAYDYLEIRDGYYGYADLLGRFCGQAFPRTLKTKGPHVWLKFHSDDTIEYDGFRINIEFKEGPSHLIPESCYKTFDGQKYGVIDTTKIDPTCTSYPNQALDVLWTIKAPENTKIYLNFTTYQLSKPNECNENIIQVFESVHQEMDSKLAEYCGSVANSVTTKDKNGNIMYVRLYVSKEAKNGTSFNATFNAYRTLDPAKDDKCLEDEFDCEDNTCIDLQLRCDHDAHCRLKADEDKATCDRKTESTINQPHLMVILIIFSLILSGMSFVFIFKCMRKLYQDHKIIKEHIRQSCEDRLDSLVGSRLTLDPKKLQRDSEPRQSLERDNHTNEMFKKQRSYSSKTKQPSIESDFIQETHLDLDDEPWRREVESMPIEEDVRIERNGRTRKSDLSRKEETMRSRTKESEDVREKREIRDVSVGAPDTKESGCQTRESLFQTDPPASSDGSGTNSRGFSTFGYSGATIIRPSPPAATNTSEITIELLKQMPSHEQKPQKKLPDRRPISTETTRSAPDVIIVSKPIR</sequence>
<dbReference type="SMART" id="SM00192">
    <property type="entry name" value="LDLa"/>
    <property type="match status" value="1"/>
</dbReference>
<feature type="coiled-coil region" evidence="4">
    <location>
        <begin position="82"/>
        <end position="109"/>
    </location>
</feature>
<dbReference type="PROSITE" id="PS50068">
    <property type="entry name" value="LDLRA_2"/>
    <property type="match status" value="1"/>
</dbReference>
<feature type="region of interest" description="Disordered" evidence="5">
    <location>
        <begin position="560"/>
        <end position="706"/>
    </location>
</feature>
<dbReference type="Gene3D" id="2.60.120.290">
    <property type="entry name" value="Spermadhesin, CUB domain"/>
    <property type="match status" value="2"/>
</dbReference>
<feature type="compositionally biased region" description="Basic and acidic residues" evidence="5">
    <location>
        <begin position="560"/>
        <end position="600"/>
    </location>
</feature>
<dbReference type="OrthoDB" id="9971251at2759"/>
<dbReference type="PROSITE" id="PS01180">
    <property type="entry name" value="CUB"/>
    <property type="match status" value="2"/>
</dbReference>
<dbReference type="InterPro" id="IPR000859">
    <property type="entry name" value="CUB_dom"/>
</dbReference>
<evidence type="ECO:0000259" key="8">
    <source>
        <dbReference type="PROSITE" id="PS01180"/>
    </source>
</evidence>
<dbReference type="CDD" id="cd00112">
    <property type="entry name" value="LDLa"/>
    <property type="match status" value="1"/>
</dbReference>
<dbReference type="Proteomes" id="UP001154114">
    <property type="component" value="Chromosome 23"/>
</dbReference>
<feature type="disulfide bond" evidence="3">
    <location>
        <begin position="395"/>
        <end position="413"/>
    </location>
</feature>
<dbReference type="Pfam" id="PF00431">
    <property type="entry name" value="CUB"/>
    <property type="match status" value="2"/>
</dbReference>
<feature type="domain" description="CUB" evidence="8">
    <location>
        <begin position="126"/>
        <end position="245"/>
    </location>
</feature>
<evidence type="ECO:0000256" key="4">
    <source>
        <dbReference type="SAM" id="Coils"/>
    </source>
</evidence>
<dbReference type="PANTHER" id="PTHR24251:SF28">
    <property type="entry name" value="NEUROPILIN AND TOLLOID-LIKE, ISOFORM B"/>
    <property type="match status" value="1"/>
</dbReference>
<keyword evidence="6" id="KW-1133">Transmembrane helix</keyword>
<reference evidence="9" key="1">
    <citation type="submission" date="2021-12" db="EMBL/GenBank/DDBJ databases">
        <authorList>
            <person name="King R."/>
        </authorList>
    </citation>
    <scope>NUCLEOTIDE SEQUENCE</scope>
</reference>
<dbReference type="SMART" id="SM00042">
    <property type="entry name" value="CUB"/>
    <property type="match status" value="2"/>
</dbReference>
<dbReference type="InterPro" id="IPR002172">
    <property type="entry name" value="LDrepeatLR_classA_rpt"/>
</dbReference>
<dbReference type="PROSITE" id="PS01209">
    <property type="entry name" value="LDLRA_1"/>
    <property type="match status" value="1"/>
</dbReference>
<organism evidence="9 10">
    <name type="scientific">Chrysodeixis includens</name>
    <name type="common">Soybean looper</name>
    <name type="synonym">Pseudoplusia includens</name>
    <dbReference type="NCBI Taxonomy" id="689277"/>
    <lineage>
        <taxon>Eukaryota</taxon>
        <taxon>Metazoa</taxon>
        <taxon>Ecdysozoa</taxon>
        <taxon>Arthropoda</taxon>
        <taxon>Hexapoda</taxon>
        <taxon>Insecta</taxon>
        <taxon>Pterygota</taxon>
        <taxon>Neoptera</taxon>
        <taxon>Endopterygota</taxon>
        <taxon>Lepidoptera</taxon>
        <taxon>Glossata</taxon>
        <taxon>Ditrysia</taxon>
        <taxon>Noctuoidea</taxon>
        <taxon>Noctuidae</taxon>
        <taxon>Plusiinae</taxon>
        <taxon>Chrysodeixis</taxon>
    </lineage>
</organism>
<dbReference type="EMBL" id="LR824026">
    <property type="protein sequence ID" value="CAH0597127.1"/>
    <property type="molecule type" value="Genomic_DNA"/>
</dbReference>
<evidence type="ECO:0000256" key="2">
    <source>
        <dbReference type="ARBA" id="ARBA00023157"/>
    </source>
</evidence>
<feature type="domain" description="CUB" evidence="8">
    <location>
        <begin position="256"/>
        <end position="377"/>
    </location>
</feature>
<feature type="signal peptide" evidence="7">
    <location>
        <begin position="1"/>
        <end position="21"/>
    </location>
</feature>
<keyword evidence="7" id="KW-0732">Signal</keyword>
<keyword evidence="4" id="KW-0175">Coiled coil</keyword>
<feature type="compositionally biased region" description="Basic and acidic residues" evidence="5">
    <location>
        <begin position="671"/>
        <end position="687"/>
    </location>
</feature>
<name>A0A9P0BTX4_CHRIL</name>
<keyword evidence="6" id="KW-0472">Membrane</keyword>
<keyword evidence="1" id="KW-0677">Repeat</keyword>
<dbReference type="InterPro" id="IPR035914">
    <property type="entry name" value="Sperma_CUB_dom_sf"/>
</dbReference>
<dbReference type="InterPro" id="IPR036055">
    <property type="entry name" value="LDL_receptor-like_sf"/>
</dbReference>
<dbReference type="AlphaFoldDB" id="A0A9P0BTX4"/>
<keyword evidence="10" id="KW-1185">Reference proteome</keyword>
<evidence type="ECO:0000256" key="3">
    <source>
        <dbReference type="PROSITE-ProRule" id="PRU00124"/>
    </source>
</evidence>
<dbReference type="SUPFAM" id="SSF49854">
    <property type="entry name" value="Spermadhesin, CUB domain"/>
    <property type="match status" value="2"/>
</dbReference>
<dbReference type="CDD" id="cd00041">
    <property type="entry name" value="CUB"/>
    <property type="match status" value="2"/>
</dbReference>
<evidence type="ECO:0000256" key="6">
    <source>
        <dbReference type="SAM" id="Phobius"/>
    </source>
</evidence>
<evidence type="ECO:0000256" key="5">
    <source>
        <dbReference type="SAM" id="MobiDB-lite"/>
    </source>
</evidence>
<feature type="chain" id="PRO_5040438362" description="CUB domain-containing protein" evidence="7">
    <location>
        <begin position="22"/>
        <end position="706"/>
    </location>
</feature>
<protein>
    <recommendedName>
        <fullName evidence="8">CUB domain-containing protein</fullName>
    </recommendedName>
</protein>
<evidence type="ECO:0000256" key="7">
    <source>
        <dbReference type="SAM" id="SignalP"/>
    </source>
</evidence>
<feature type="disulfide bond" evidence="3">
    <location>
        <begin position="388"/>
        <end position="400"/>
    </location>
</feature>
<gene>
    <name evidence="9" type="ORF">CINC_LOCUS7594</name>
</gene>
<evidence type="ECO:0000313" key="10">
    <source>
        <dbReference type="Proteomes" id="UP001154114"/>
    </source>
</evidence>